<feature type="domain" description="DUF4283" evidence="1">
    <location>
        <begin position="72"/>
        <end position="150"/>
    </location>
</feature>
<sequence length="222" mass="25368">MVAILNDSVVGRLTGAITGVDGTERLTEPPFSGCLGQGMDQLGSLLVLTEMEDGGLPLSATTWDGRQEDDEMLVVGRVLIVQAFRFDVLQMTLMNIFRPIKGMSVRLLEDNQFLISFNHVVDRDRVLNGDPWFIDKNFIILQKVSVQENPKDVELNWSSFHIFIHGLPIRMMMKEVAEYIRNRLSVFLNFDHAQTQFQWGVKIRIRVSLDICKPLIRALHIR</sequence>
<accession>A0AAW2LNE1</accession>
<reference evidence="2" key="1">
    <citation type="submission" date="2020-06" db="EMBL/GenBank/DDBJ databases">
        <authorList>
            <person name="Li T."/>
            <person name="Hu X."/>
            <person name="Zhang T."/>
            <person name="Song X."/>
            <person name="Zhang H."/>
            <person name="Dai N."/>
            <person name="Sheng W."/>
            <person name="Hou X."/>
            <person name="Wei L."/>
        </authorList>
    </citation>
    <scope>NUCLEOTIDE SEQUENCE</scope>
    <source>
        <strain evidence="2">G02</strain>
        <tissue evidence="2">Leaf</tissue>
    </source>
</reference>
<name>A0AAW2LNE1_SESRA</name>
<dbReference type="InterPro" id="IPR025558">
    <property type="entry name" value="DUF4283"/>
</dbReference>
<reference evidence="2" key="2">
    <citation type="journal article" date="2024" name="Plant">
        <title>Genomic evolution and insights into agronomic trait innovations of Sesamum species.</title>
        <authorList>
            <person name="Miao H."/>
            <person name="Wang L."/>
            <person name="Qu L."/>
            <person name="Liu H."/>
            <person name="Sun Y."/>
            <person name="Le M."/>
            <person name="Wang Q."/>
            <person name="Wei S."/>
            <person name="Zheng Y."/>
            <person name="Lin W."/>
            <person name="Duan Y."/>
            <person name="Cao H."/>
            <person name="Xiong S."/>
            <person name="Wang X."/>
            <person name="Wei L."/>
            <person name="Li C."/>
            <person name="Ma Q."/>
            <person name="Ju M."/>
            <person name="Zhao R."/>
            <person name="Li G."/>
            <person name="Mu C."/>
            <person name="Tian Q."/>
            <person name="Mei H."/>
            <person name="Zhang T."/>
            <person name="Gao T."/>
            <person name="Zhang H."/>
        </authorList>
    </citation>
    <scope>NUCLEOTIDE SEQUENCE</scope>
    <source>
        <strain evidence="2">G02</strain>
    </source>
</reference>
<protein>
    <recommendedName>
        <fullName evidence="1">DUF4283 domain-containing protein</fullName>
    </recommendedName>
</protein>
<gene>
    <name evidence="2" type="ORF">Sradi_5316800</name>
</gene>
<evidence type="ECO:0000313" key="2">
    <source>
        <dbReference type="EMBL" id="KAL0320553.1"/>
    </source>
</evidence>
<dbReference type="Pfam" id="PF14111">
    <property type="entry name" value="DUF4283"/>
    <property type="match status" value="1"/>
</dbReference>
<dbReference type="AlphaFoldDB" id="A0AAW2LNE1"/>
<dbReference type="InterPro" id="IPR040256">
    <property type="entry name" value="At4g02000-like"/>
</dbReference>
<dbReference type="PANTHER" id="PTHR31286">
    <property type="entry name" value="GLYCINE-RICH CELL WALL STRUCTURAL PROTEIN 1.8-LIKE"/>
    <property type="match status" value="1"/>
</dbReference>
<proteinExistence type="predicted"/>
<dbReference type="PANTHER" id="PTHR31286:SF153">
    <property type="entry name" value="DUF4283 DOMAIN PROTEIN"/>
    <property type="match status" value="1"/>
</dbReference>
<organism evidence="2">
    <name type="scientific">Sesamum radiatum</name>
    <name type="common">Black benniseed</name>
    <dbReference type="NCBI Taxonomy" id="300843"/>
    <lineage>
        <taxon>Eukaryota</taxon>
        <taxon>Viridiplantae</taxon>
        <taxon>Streptophyta</taxon>
        <taxon>Embryophyta</taxon>
        <taxon>Tracheophyta</taxon>
        <taxon>Spermatophyta</taxon>
        <taxon>Magnoliopsida</taxon>
        <taxon>eudicotyledons</taxon>
        <taxon>Gunneridae</taxon>
        <taxon>Pentapetalae</taxon>
        <taxon>asterids</taxon>
        <taxon>lamiids</taxon>
        <taxon>Lamiales</taxon>
        <taxon>Pedaliaceae</taxon>
        <taxon>Sesamum</taxon>
    </lineage>
</organism>
<comment type="caution">
    <text evidence="2">The sequence shown here is derived from an EMBL/GenBank/DDBJ whole genome shotgun (WGS) entry which is preliminary data.</text>
</comment>
<evidence type="ECO:0000259" key="1">
    <source>
        <dbReference type="Pfam" id="PF14111"/>
    </source>
</evidence>
<dbReference type="EMBL" id="JACGWJ010000024">
    <property type="protein sequence ID" value="KAL0320553.1"/>
    <property type="molecule type" value="Genomic_DNA"/>
</dbReference>